<gene>
    <name evidence="1" type="ORF">R1flu_023824</name>
</gene>
<evidence type="ECO:0000313" key="1">
    <source>
        <dbReference type="EMBL" id="KAL2612132.1"/>
    </source>
</evidence>
<dbReference type="Proteomes" id="UP001605036">
    <property type="component" value="Unassembled WGS sequence"/>
</dbReference>
<evidence type="ECO:0000313" key="2">
    <source>
        <dbReference type="Proteomes" id="UP001605036"/>
    </source>
</evidence>
<organism evidence="1 2">
    <name type="scientific">Riccia fluitans</name>
    <dbReference type="NCBI Taxonomy" id="41844"/>
    <lineage>
        <taxon>Eukaryota</taxon>
        <taxon>Viridiplantae</taxon>
        <taxon>Streptophyta</taxon>
        <taxon>Embryophyta</taxon>
        <taxon>Marchantiophyta</taxon>
        <taxon>Marchantiopsida</taxon>
        <taxon>Marchantiidae</taxon>
        <taxon>Marchantiales</taxon>
        <taxon>Ricciaceae</taxon>
        <taxon>Riccia</taxon>
    </lineage>
</organism>
<comment type="caution">
    <text evidence="1">The sequence shown here is derived from an EMBL/GenBank/DDBJ whole genome shotgun (WGS) entry which is preliminary data.</text>
</comment>
<dbReference type="EMBL" id="JBHFFA010000007">
    <property type="protein sequence ID" value="KAL2612132.1"/>
    <property type="molecule type" value="Genomic_DNA"/>
</dbReference>
<proteinExistence type="predicted"/>
<keyword evidence="2" id="KW-1185">Reference proteome</keyword>
<sequence>MKWSRNFNSGGASCQYMLVQPHGETSRIMRIWSSIRESWLNGSCQYTRKIVPGRKSSYMLIQTTDLHYPRSNEGQLKASFL</sequence>
<dbReference type="AlphaFoldDB" id="A0ABD1XT97"/>
<reference evidence="1 2" key="1">
    <citation type="submission" date="2024-09" db="EMBL/GenBank/DDBJ databases">
        <title>Chromosome-scale assembly of Riccia fluitans.</title>
        <authorList>
            <person name="Paukszto L."/>
            <person name="Sawicki J."/>
            <person name="Karawczyk K."/>
            <person name="Piernik-Szablinska J."/>
            <person name="Szczecinska M."/>
            <person name="Mazdziarz M."/>
        </authorList>
    </citation>
    <scope>NUCLEOTIDE SEQUENCE [LARGE SCALE GENOMIC DNA]</scope>
    <source>
        <strain evidence="1">Rf_01</strain>
        <tissue evidence="1">Aerial parts of the thallus</tissue>
    </source>
</reference>
<protein>
    <submittedName>
        <fullName evidence="1">Uncharacterized protein</fullName>
    </submittedName>
</protein>
<name>A0ABD1XT97_9MARC</name>
<accession>A0ABD1XT97</accession>